<evidence type="ECO:0000313" key="2">
    <source>
        <dbReference type="Proteomes" id="UP000677244"/>
    </source>
</evidence>
<organism evidence="1 2">
    <name type="scientific">Niastella soli</name>
    <dbReference type="NCBI Taxonomy" id="2821487"/>
    <lineage>
        <taxon>Bacteria</taxon>
        <taxon>Pseudomonadati</taxon>
        <taxon>Bacteroidota</taxon>
        <taxon>Chitinophagia</taxon>
        <taxon>Chitinophagales</taxon>
        <taxon>Chitinophagaceae</taxon>
        <taxon>Niastella</taxon>
    </lineage>
</organism>
<name>A0ABS3YUQ8_9BACT</name>
<accession>A0ABS3YUQ8</accession>
<dbReference type="RefSeq" id="WP_209138955.1">
    <property type="nucleotide sequence ID" value="NZ_JAGHKO010000001.1"/>
</dbReference>
<dbReference type="EMBL" id="JAGHKO010000001">
    <property type="protein sequence ID" value="MBO9200921.1"/>
    <property type="molecule type" value="Genomic_DNA"/>
</dbReference>
<gene>
    <name evidence="1" type="ORF">J7I42_11645</name>
</gene>
<proteinExistence type="predicted"/>
<evidence type="ECO:0000313" key="1">
    <source>
        <dbReference type="EMBL" id="MBO9200921.1"/>
    </source>
</evidence>
<comment type="caution">
    <text evidence="1">The sequence shown here is derived from an EMBL/GenBank/DDBJ whole genome shotgun (WGS) entry which is preliminary data.</text>
</comment>
<reference evidence="1 2" key="1">
    <citation type="submission" date="2021-03" db="EMBL/GenBank/DDBJ databases">
        <title>Assistant Professor.</title>
        <authorList>
            <person name="Huq M.A."/>
        </authorList>
    </citation>
    <scope>NUCLEOTIDE SEQUENCE [LARGE SCALE GENOMIC DNA]</scope>
    <source>
        <strain evidence="1 2">MAH-29</strain>
    </source>
</reference>
<keyword evidence="2" id="KW-1185">Reference proteome</keyword>
<sequence length="64" mass="7164">MQHLLLAIAIVSLLLIAGNSREKTALENNKVSMKVEKQAIKEVDYDLSADKPAALFSRFEMFVN</sequence>
<protein>
    <submittedName>
        <fullName evidence="1">Uncharacterized protein</fullName>
    </submittedName>
</protein>
<dbReference type="Proteomes" id="UP000677244">
    <property type="component" value="Unassembled WGS sequence"/>
</dbReference>